<dbReference type="InterPro" id="IPR000700">
    <property type="entry name" value="PAS-assoc_C"/>
</dbReference>
<sequence>MTDVSKNDNSLVYLDDDTSHQEVTDAWKVMIVDDDIYVHQATYIALEDFTFEGKPLKLISAFSGVEAQKLIQDNPDTAFILLDVVMETQDAGLKVIQYIREVLKNQLVRIILRTAQPGQAPETSVILNYDINDYKTKLELTQQKLITTTIVALRSYRQIFQTQQPQSSTTLANILVVDDNLSDLQLLSKTLSKSGYKVRPTQSGSLAIRSANLYQPDLILLDIHLRDHDGYTVCQQLKSTEPTSDIPVIFISASSEIFDKIKAFEVGGIDYITKPFQPEEIIARIETHLTNRRLKQQLEEQNRRLQQEIQIRTAAEERLLIVERAIAATSDGIVITTASPDYALVYVNSGFENLTGYSAAEVIGKNCRFLQGDETNQPGLLELRQALRKGKECKVVVRNFRKDGTGFWNELKISPVYDAAGNLTNFIGVITDISERLATEQALAVAKEAAEQGSKAKSAFLANMSHELRTPLNAILGFSQLMLRSPNLPTDQKENLHIIHSSGEHLLALINQILDFSKIEAGRVTLNCKIFDLIDLLDEVRHLFRLKAKEKGLELILDCNVEVPQYIRTDEVKLRQVLINLLSNAIKFTVQGSVTFTVELTSNLETLTNSNQTFIIFSITDTGIGIAPSEINNLFQPFVQTSSGQKSYEGTGLGLAISRQFVQLMGGEIAVRSTLGCGTTFTFKLPVDVNFEANKPESQQLTPRVIALEPNHPPYRLLIVDDIDYNRQLLVKLLAPLGFELKEANNGQQAIEIWEDWQPHLIWMDLRMPVLDGYKATQYIRAQSRGLSCAIVALTASTLQDVEASTLAMGFNAFIRKPVSEKTIFDTLNKYLGVHYIYEQTISDANNSMELIEIPKLSVQWVTEMKQAINCADLELIDNLIAQTYVENPSFSQYLQGHLNNFEYKKILSIITENHSKEEEFNK</sequence>
<dbReference type="PROSITE" id="PS50110">
    <property type="entry name" value="RESPONSE_REGULATORY"/>
    <property type="match status" value="3"/>
</dbReference>
<dbReference type="InterPro" id="IPR000014">
    <property type="entry name" value="PAS"/>
</dbReference>
<dbReference type="PRINTS" id="PR00344">
    <property type="entry name" value="BCTRLSENSOR"/>
</dbReference>
<dbReference type="InterPro" id="IPR035965">
    <property type="entry name" value="PAS-like_dom_sf"/>
</dbReference>
<keyword evidence="6" id="KW-0808">Transferase</keyword>
<evidence type="ECO:0000256" key="8">
    <source>
        <dbReference type="ARBA" id="ARBA00022777"/>
    </source>
</evidence>
<dbReference type="GO" id="GO:0005886">
    <property type="term" value="C:plasma membrane"/>
    <property type="evidence" value="ECO:0007669"/>
    <property type="project" value="TreeGrafter"/>
</dbReference>
<evidence type="ECO:0000256" key="9">
    <source>
        <dbReference type="ARBA" id="ARBA00022840"/>
    </source>
</evidence>
<evidence type="ECO:0000256" key="6">
    <source>
        <dbReference type="ARBA" id="ARBA00022679"/>
    </source>
</evidence>
<name>A0A139X4L0_9CYAN</name>
<keyword evidence="10" id="KW-0902">Two-component regulatory system</keyword>
<comment type="catalytic activity">
    <reaction evidence="1">
        <text>ATP + protein L-histidine = ADP + protein N-phospho-L-histidine.</text>
        <dbReference type="EC" id="2.7.13.3"/>
    </reaction>
</comment>
<keyword evidence="9" id="KW-0067">ATP-binding</keyword>
<gene>
    <name evidence="20" type="ORF">WA1_30200</name>
</gene>
<dbReference type="SMART" id="SM00388">
    <property type="entry name" value="HisKA"/>
    <property type="match status" value="1"/>
</dbReference>
<feature type="modified residue" description="4-aspartylphosphate" evidence="14">
    <location>
        <position position="765"/>
    </location>
</feature>
<dbReference type="CDD" id="cd00082">
    <property type="entry name" value="HisKA"/>
    <property type="match status" value="1"/>
</dbReference>
<dbReference type="InterPro" id="IPR001610">
    <property type="entry name" value="PAC"/>
</dbReference>
<dbReference type="SUPFAM" id="SSF47384">
    <property type="entry name" value="Homodimeric domain of signal transducing histidine kinase"/>
    <property type="match status" value="1"/>
</dbReference>
<evidence type="ECO:0000256" key="15">
    <source>
        <dbReference type="SAM" id="Coils"/>
    </source>
</evidence>
<keyword evidence="12" id="KW-0131">Cell cycle</keyword>
<dbReference type="InterPro" id="IPR001789">
    <property type="entry name" value="Sig_transdc_resp-reg_receiver"/>
</dbReference>
<dbReference type="Gene3D" id="3.30.450.20">
    <property type="entry name" value="PAS domain"/>
    <property type="match status" value="1"/>
</dbReference>
<dbReference type="RefSeq" id="WP_017740600.1">
    <property type="nucleotide sequence ID" value="NZ_KQ976354.1"/>
</dbReference>
<evidence type="ECO:0000256" key="7">
    <source>
        <dbReference type="ARBA" id="ARBA00022741"/>
    </source>
</evidence>
<protein>
    <recommendedName>
        <fullName evidence="13">Circadian input-output histidine kinase CikA</fullName>
        <ecNumber evidence="4">2.7.13.3</ecNumber>
    </recommendedName>
</protein>
<keyword evidence="8 20" id="KW-0418">Kinase</keyword>
<evidence type="ECO:0000259" key="19">
    <source>
        <dbReference type="PROSITE" id="PS50113"/>
    </source>
</evidence>
<dbReference type="SUPFAM" id="SSF55874">
    <property type="entry name" value="ATPase domain of HSP90 chaperone/DNA topoisomerase II/histidine kinase"/>
    <property type="match status" value="1"/>
</dbReference>
<dbReference type="SUPFAM" id="SSF52172">
    <property type="entry name" value="CheY-like"/>
    <property type="match status" value="3"/>
</dbReference>
<organism evidence="20 21">
    <name type="scientific">Scytonema hofmannii PCC 7110</name>
    <dbReference type="NCBI Taxonomy" id="128403"/>
    <lineage>
        <taxon>Bacteria</taxon>
        <taxon>Bacillati</taxon>
        <taxon>Cyanobacteriota</taxon>
        <taxon>Cyanophyceae</taxon>
        <taxon>Nostocales</taxon>
        <taxon>Scytonemataceae</taxon>
        <taxon>Scytonema</taxon>
    </lineage>
</organism>
<dbReference type="Gene3D" id="3.30.565.10">
    <property type="entry name" value="Histidine kinase-like ATPase, C-terminal domain"/>
    <property type="match status" value="1"/>
</dbReference>
<feature type="domain" description="PAC" evidence="19">
    <location>
        <begin position="391"/>
        <end position="445"/>
    </location>
</feature>
<dbReference type="Pfam" id="PF02518">
    <property type="entry name" value="HATPase_c"/>
    <property type="match status" value="1"/>
</dbReference>
<dbReference type="InterPro" id="IPR011006">
    <property type="entry name" value="CheY-like_superfamily"/>
</dbReference>
<dbReference type="InterPro" id="IPR003594">
    <property type="entry name" value="HATPase_dom"/>
</dbReference>
<dbReference type="OrthoDB" id="502671at2"/>
<dbReference type="PANTHER" id="PTHR43047">
    <property type="entry name" value="TWO-COMPONENT HISTIDINE PROTEIN KINASE"/>
    <property type="match status" value="1"/>
</dbReference>
<dbReference type="NCBIfam" id="TIGR00229">
    <property type="entry name" value="sensory_box"/>
    <property type="match status" value="1"/>
</dbReference>
<feature type="modified residue" description="4-aspartylphosphate" evidence="14">
    <location>
        <position position="222"/>
    </location>
</feature>
<dbReference type="Pfam" id="PF00072">
    <property type="entry name" value="Response_reg"/>
    <property type="match status" value="2"/>
</dbReference>
<dbReference type="Proteomes" id="UP000076925">
    <property type="component" value="Unassembled WGS sequence"/>
</dbReference>
<dbReference type="InterPro" id="IPR003661">
    <property type="entry name" value="HisK_dim/P_dom"/>
</dbReference>
<evidence type="ECO:0000313" key="21">
    <source>
        <dbReference type="Proteomes" id="UP000076925"/>
    </source>
</evidence>
<feature type="domain" description="PAS" evidence="18">
    <location>
        <begin position="322"/>
        <end position="390"/>
    </location>
</feature>
<keyword evidence="21" id="KW-1185">Reference proteome</keyword>
<comment type="similarity">
    <text evidence="3">In the N-terminal section; belongs to the phytochrome family.</text>
</comment>
<dbReference type="CDD" id="cd19920">
    <property type="entry name" value="REC_PA4781-like"/>
    <property type="match status" value="1"/>
</dbReference>
<feature type="domain" description="Response regulatory" evidence="17">
    <location>
        <begin position="173"/>
        <end position="289"/>
    </location>
</feature>
<evidence type="ECO:0000259" key="18">
    <source>
        <dbReference type="PROSITE" id="PS50112"/>
    </source>
</evidence>
<comment type="caution">
    <text evidence="20">The sequence shown here is derived from an EMBL/GenBank/DDBJ whole genome shotgun (WGS) entry which is preliminary data.</text>
</comment>
<evidence type="ECO:0000259" key="16">
    <source>
        <dbReference type="PROSITE" id="PS50109"/>
    </source>
</evidence>
<keyword evidence="11" id="KW-0472">Membrane</keyword>
<accession>A0A139X4L0</accession>
<feature type="modified residue" description="4-aspartylphosphate" evidence="14">
    <location>
        <position position="83"/>
    </location>
</feature>
<dbReference type="EMBL" id="ANNX02000033">
    <property type="protein sequence ID" value="KYC39618.1"/>
    <property type="molecule type" value="Genomic_DNA"/>
</dbReference>
<dbReference type="Gene3D" id="3.40.50.2300">
    <property type="match status" value="3"/>
</dbReference>
<evidence type="ECO:0000256" key="3">
    <source>
        <dbReference type="ARBA" id="ARBA00006402"/>
    </source>
</evidence>
<proteinExistence type="inferred from homology"/>
<evidence type="ECO:0000256" key="12">
    <source>
        <dbReference type="ARBA" id="ARBA00023306"/>
    </source>
</evidence>
<dbReference type="CDD" id="cd17546">
    <property type="entry name" value="REC_hyHK_CKI1_RcsC-like"/>
    <property type="match status" value="1"/>
</dbReference>
<dbReference type="FunFam" id="1.10.287.130:FF:000038">
    <property type="entry name" value="Sensory transduction histidine kinase"/>
    <property type="match status" value="1"/>
</dbReference>
<feature type="domain" description="Response regulatory" evidence="17">
    <location>
        <begin position="716"/>
        <end position="832"/>
    </location>
</feature>
<dbReference type="EC" id="2.7.13.3" evidence="4"/>
<dbReference type="SMART" id="SM00091">
    <property type="entry name" value="PAS"/>
    <property type="match status" value="1"/>
</dbReference>
<dbReference type="SMART" id="SM00448">
    <property type="entry name" value="REC"/>
    <property type="match status" value="3"/>
</dbReference>
<dbReference type="Pfam" id="PF13426">
    <property type="entry name" value="PAS_9"/>
    <property type="match status" value="1"/>
</dbReference>
<dbReference type="SMART" id="SM00387">
    <property type="entry name" value="HATPase_c"/>
    <property type="match status" value="1"/>
</dbReference>
<dbReference type="InterPro" id="IPR036097">
    <property type="entry name" value="HisK_dim/P_sf"/>
</dbReference>
<dbReference type="Pfam" id="PF00512">
    <property type="entry name" value="HisKA"/>
    <property type="match status" value="1"/>
</dbReference>
<evidence type="ECO:0000256" key="5">
    <source>
        <dbReference type="ARBA" id="ARBA00022553"/>
    </source>
</evidence>
<evidence type="ECO:0000256" key="4">
    <source>
        <dbReference type="ARBA" id="ARBA00012438"/>
    </source>
</evidence>
<dbReference type="SMART" id="SM00086">
    <property type="entry name" value="PAC"/>
    <property type="match status" value="1"/>
</dbReference>
<dbReference type="GO" id="GO:0005524">
    <property type="term" value="F:ATP binding"/>
    <property type="evidence" value="ECO:0007669"/>
    <property type="project" value="UniProtKB-KW"/>
</dbReference>
<dbReference type="AlphaFoldDB" id="A0A139X4L0"/>
<keyword evidence="5 14" id="KW-0597">Phosphoprotein</keyword>
<evidence type="ECO:0000256" key="10">
    <source>
        <dbReference type="ARBA" id="ARBA00023012"/>
    </source>
</evidence>
<dbReference type="CDD" id="cd00130">
    <property type="entry name" value="PAS"/>
    <property type="match status" value="1"/>
</dbReference>
<keyword evidence="15" id="KW-0175">Coiled coil</keyword>
<dbReference type="InterPro" id="IPR004358">
    <property type="entry name" value="Sig_transdc_His_kin-like_C"/>
</dbReference>
<dbReference type="InterPro" id="IPR036890">
    <property type="entry name" value="HATPase_C_sf"/>
</dbReference>
<reference evidence="20 21" key="1">
    <citation type="journal article" date="2013" name="Genome Biol. Evol.">
        <title>Genomes of Stigonematalean cyanobacteria (subsection V) and the evolution of oxygenic photosynthesis from prokaryotes to plastids.</title>
        <authorList>
            <person name="Dagan T."/>
            <person name="Roettger M."/>
            <person name="Stucken K."/>
            <person name="Landan G."/>
            <person name="Koch R."/>
            <person name="Major P."/>
            <person name="Gould S.B."/>
            <person name="Goremykin V.V."/>
            <person name="Rippka R."/>
            <person name="Tandeau de Marsac N."/>
            <person name="Gugger M."/>
            <person name="Lockhart P.J."/>
            <person name="Allen J.F."/>
            <person name="Brune I."/>
            <person name="Maus I."/>
            <person name="Puhler A."/>
            <person name="Martin W.F."/>
        </authorList>
    </citation>
    <scope>NUCLEOTIDE SEQUENCE [LARGE SCALE GENOMIC DNA]</scope>
    <source>
        <strain evidence="20 21">PCC 7110</strain>
    </source>
</reference>
<dbReference type="GO" id="GO:0009927">
    <property type="term" value="F:histidine phosphotransfer kinase activity"/>
    <property type="evidence" value="ECO:0007669"/>
    <property type="project" value="TreeGrafter"/>
</dbReference>
<dbReference type="PROSITE" id="PS50109">
    <property type="entry name" value="HIS_KIN"/>
    <property type="match status" value="1"/>
</dbReference>
<dbReference type="CDD" id="cd16922">
    <property type="entry name" value="HATPase_EvgS-ArcB-TorS-like"/>
    <property type="match status" value="1"/>
</dbReference>
<dbReference type="PROSITE" id="PS50112">
    <property type="entry name" value="PAS"/>
    <property type="match status" value="1"/>
</dbReference>
<evidence type="ECO:0000256" key="13">
    <source>
        <dbReference type="ARBA" id="ARBA00074306"/>
    </source>
</evidence>
<evidence type="ECO:0000256" key="11">
    <source>
        <dbReference type="ARBA" id="ARBA00023136"/>
    </source>
</evidence>
<feature type="domain" description="Response regulatory" evidence="17">
    <location>
        <begin position="28"/>
        <end position="152"/>
    </location>
</feature>
<dbReference type="PROSITE" id="PS50113">
    <property type="entry name" value="PAC"/>
    <property type="match status" value="1"/>
</dbReference>
<evidence type="ECO:0000313" key="20">
    <source>
        <dbReference type="EMBL" id="KYC39618.1"/>
    </source>
</evidence>
<dbReference type="GO" id="GO:0000155">
    <property type="term" value="F:phosphorelay sensor kinase activity"/>
    <property type="evidence" value="ECO:0007669"/>
    <property type="project" value="InterPro"/>
</dbReference>
<dbReference type="SUPFAM" id="SSF55785">
    <property type="entry name" value="PYP-like sensor domain (PAS domain)"/>
    <property type="match status" value="1"/>
</dbReference>
<comment type="subcellular location">
    <subcellularLocation>
        <location evidence="2">Membrane</location>
    </subcellularLocation>
</comment>
<evidence type="ECO:0000256" key="1">
    <source>
        <dbReference type="ARBA" id="ARBA00000085"/>
    </source>
</evidence>
<evidence type="ECO:0000256" key="2">
    <source>
        <dbReference type="ARBA" id="ARBA00004370"/>
    </source>
</evidence>
<evidence type="ECO:0000256" key="14">
    <source>
        <dbReference type="PROSITE-ProRule" id="PRU00169"/>
    </source>
</evidence>
<feature type="coiled-coil region" evidence="15">
    <location>
        <begin position="288"/>
        <end position="318"/>
    </location>
</feature>
<dbReference type="FunFam" id="3.30.565.10:FF:000010">
    <property type="entry name" value="Sensor histidine kinase RcsC"/>
    <property type="match status" value="1"/>
</dbReference>
<keyword evidence="7" id="KW-0547">Nucleotide-binding</keyword>
<dbReference type="Gene3D" id="1.10.287.130">
    <property type="match status" value="1"/>
</dbReference>
<dbReference type="STRING" id="128403.WA1_30200"/>
<dbReference type="InterPro" id="IPR005467">
    <property type="entry name" value="His_kinase_dom"/>
</dbReference>
<feature type="domain" description="Histidine kinase" evidence="16">
    <location>
        <begin position="463"/>
        <end position="689"/>
    </location>
</feature>
<evidence type="ECO:0000259" key="17">
    <source>
        <dbReference type="PROSITE" id="PS50110"/>
    </source>
</evidence>
<dbReference type="PANTHER" id="PTHR43047:SF72">
    <property type="entry name" value="OSMOSENSING HISTIDINE PROTEIN KINASE SLN1"/>
    <property type="match status" value="1"/>
</dbReference>